<dbReference type="Pfam" id="PF00443">
    <property type="entry name" value="UCH"/>
    <property type="match status" value="1"/>
</dbReference>
<dbReference type="InterPro" id="IPR036322">
    <property type="entry name" value="WD40_repeat_dom_sf"/>
</dbReference>
<dbReference type="SMART" id="SM00184">
    <property type="entry name" value="RING"/>
    <property type="match status" value="1"/>
</dbReference>
<dbReference type="SUPFAM" id="SSF57850">
    <property type="entry name" value="RING/U-box"/>
    <property type="match status" value="1"/>
</dbReference>
<dbReference type="Gene3D" id="3.90.70.10">
    <property type="entry name" value="Cysteine proteinases"/>
    <property type="match status" value="1"/>
</dbReference>
<feature type="compositionally biased region" description="Acidic residues" evidence="4">
    <location>
        <begin position="405"/>
        <end position="423"/>
    </location>
</feature>
<name>A0ABQ8XS46_9EUKA</name>
<dbReference type="InterPro" id="IPR001394">
    <property type="entry name" value="Peptidase_C19_UCH"/>
</dbReference>
<dbReference type="Pfam" id="PF23556">
    <property type="entry name" value="TPR_Vps41"/>
    <property type="match status" value="1"/>
</dbReference>
<dbReference type="Gene3D" id="3.30.40.10">
    <property type="entry name" value="Zinc/RING finger domain, C3HC4 (zinc finger)"/>
    <property type="match status" value="1"/>
</dbReference>
<dbReference type="SMART" id="SM00299">
    <property type="entry name" value="CLH"/>
    <property type="match status" value="1"/>
</dbReference>
<dbReference type="SUPFAM" id="SSF50978">
    <property type="entry name" value="WD40 repeat-like"/>
    <property type="match status" value="1"/>
</dbReference>
<dbReference type="InterPro" id="IPR000547">
    <property type="entry name" value="Clathrin_H-chain/VPS_repeat"/>
</dbReference>
<feature type="repeat" description="CHCR" evidence="3">
    <location>
        <begin position="1071"/>
        <end position="1216"/>
    </location>
</feature>
<dbReference type="InterPro" id="IPR045111">
    <property type="entry name" value="Vps41/Vps8"/>
</dbReference>
<dbReference type="InterPro" id="IPR018200">
    <property type="entry name" value="USP_CS"/>
</dbReference>
<gene>
    <name evidence="6" type="ORF">M0813_03579</name>
</gene>
<feature type="region of interest" description="Disordered" evidence="4">
    <location>
        <begin position="689"/>
        <end position="735"/>
    </location>
</feature>
<dbReference type="Proteomes" id="UP001150062">
    <property type="component" value="Unassembled WGS sequence"/>
</dbReference>
<dbReference type="InterPro" id="IPR038765">
    <property type="entry name" value="Papain-like_cys_pep_sf"/>
</dbReference>
<dbReference type="PANTHER" id="PTHR12616">
    <property type="entry name" value="VACUOLAR PROTEIN SORTING VPS41"/>
    <property type="match status" value="1"/>
</dbReference>
<feature type="compositionally biased region" description="Low complexity" evidence="4">
    <location>
        <begin position="712"/>
        <end position="735"/>
    </location>
</feature>
<evidence type="ECO:0000256" key="1">
    <source>
        <dbReference type="ARBA" id="ARBA00022448"/>
    </source>
</evidence>
<dbReference type="CDD" id="cd02257">
    <property type="entry name" value="Peptidase_C19"/>
    <property type="match status" value="1"/>
</dbReference>
<evidence type="ECO:0000256" key="3">
    <source>
        <dbReference type="PROSITE-ProRule" id="PRU01006"/>
    </source>
</evidence>
<keyword evidence="7" id="KW-1185">Reference proteome</keyword>
<organism evidence="6 7">
    <name type="scientific">Anaeramoeba flamelloides</name>
    <dbReference type="NCBI Taxonomy" id="1746091"/>
    <lineage>
        <taxon>Eukaryota</taxon>
        <taxon>Metamonada</taxon>
        <taxon>Anaeramoebidae</taxon>
        <taxon>Anaeramoeba</taxon>
    </lineage>
</organism>
<sequence length="1401" mass="164404">MTNFQFTFGSFTKKEFGQILDNSQIFLPNEKKKKKTLMEGLKKFHFSKVPVLIQYRGLINGGNTCFANSALQTLISCPQFLDLLFSLKDCVLDGMSGKTPTLCSLIRLIRDYKCIRDVKKVQKTKIKSELNHNDNPILPKEVLKNSGPFAPDLGGWGKSVQEDAYEYLGYMLGKVHDELIQAIGDLRSKEQLEIESSRDWKEMNKKGKVSKIRHTQIETSFISKIFGGIFKSETTKIINSQRGRPEIKLEPFFSMSLQIRDKNIKTLEDALIAFCSKEKIHFQSEDKEEEIEYIKSIAIERLPNILVLGLKRFTYDEYEGSIKIHKKIKFPNILEIPDKVIATKSKYNKRKKYRLISIITHVGKSPNGGHYYCFVRRPNGVFTLNFLFLILMSGSEKEKEYKSDEESEYESETDSESEEEDEPQFSYRRLKKDLADTLSDHNASCFHITPKFLILGTHQGSIYLFDHNGHKTTEYKAHETGINEISIDAANEVVATCSNDGKVFINELFNKESNTFQFEQPVRKLAIDPNYGKKTKQFIFGVRDGRVMMNQKTWFRSQDSQICKEPSEITCLQWRKSHFIWSTKKGVTLHQISNSQTFKTIKIHHKFPETMYFRTIIKWISSSKFIYAHANMIKIFQIVKGSGLKTIDTHLFTFIICGIVIFKKRFVLLTLEDSEYKIGIELAEKASSSKRKSKGKRSQKKSRSKNKLQYINDSNENSNSNTNSNTNSNSPSITNLQKKKLKKITKVIKRERKTKYMPNIRVFSRPNFEEMFTESLKIEKYEKYSYIDYQLENSKKTFYIISPNEIIKGREREPDERIKWFIERERYEDALTIGQQFPKRIKKYTIKKLGLLLLDYYFQNEMFDEIIEKYDQICNNDQEIWEKTINRFIDHNQLWKIHEKIPNSNPILSKEVYERILIEFLKNKWWQVFITFIHKWNKNLFHTENLLSTLEQIVKNIQSNSKNNQSGNFDEDDENDETNKENENDDDDEKVSKDEDEDEDEEERIKNNGPFLCLKEYYLLIKKYPQALKFMLSAKLGNPYQLIEKQGLYEEISNEIVLLFNFNTKETIKFLIQNFNNIQPSVIVTQLQKDEKYEKWLYYYLDSLFEKDKIIGRDYHELQLKLYIKYKNKEKILNLLKFTGTIRLENALQICEQNQLWEATAFIQDRMGNAAQALDIIVLKVNDIKKAIKLAQRENDSELWQQLITHCLKNSQYTSDLLDNITDTGVDVIKIIQSIPQQMQIGNLKNKIIKIMNDFKLQLELRGVTKEIIKRDYGELMKLLNTNLSQGMRVRGVKHCYICNQVIDATNEIYRVFFCGHSFHQTCLKETIKSLNQSNNNISISNKQKKSKDFSNVQKNTLVFGKKVNNKLSPNEMKNFKNPKKVSYYCTICEKPQNLKKTRRK</sequence>
<dbReference type="EMBL" id="JAOAOG010000257">
    <property type="protein sequence ID" value="KAJ6235433.1"/>
    <property type="molecule type" value="Genomic_DNA"/>
</dbReference>
<dbReference type="PROSITE" id="PS50235">
    <property type="entry name" value="USP_3"/>
    <property type="match status" value="1"/>
</dbReference>
<dbReference type="PANTHER" id="PTHR12616:SF1">
    <property type="entry name" value="VACUOLAR PROTEIN SORTING-ASSOCIATED PROTEIN 41 HOMOLOG"/>
    <property type="match status" value="1"/>
</dbReference>
<feature type="region of interest" description="Disordered" evidence="4">
    <location>
        <begin position="401"/>
        <end position="425"/>
    </location>
</feature>
<comment type="caution">
    <text evidence="6">The sequence shown here is derived from an EMBL/GenBank/DDBJ whole genome shotgun (WGS) entry which is preliminary data.</text>
</comment>
<evidence type="ECO:0000256" key="4">
    <source>
        <dbReference type="SAM" id="MobiDB-lite"/>
    </source>
</evidence>
<accession>A0ABQ8XS46</accession>
<keyword evidence="1" id="KW-0813">Transport</keyword>
<dbReference type="InterPro" id="IPR001841">
    <property type="entry name" value="Znf_RING"/>
</dbReference>
<protein>
    <submittedName>
        <fullName evidence="6">Vacuolar protein sorting-associated protein</fullName>
    </submittedName>
</protein>
<dbReference type="InterPro" id="IPR015943">
    <property type="entry name" value="WD40/YVTN_repeat-like_dom_sf"/>
</dbReference>
<feature type="region of interest" description="Disordered" evidence="4">
    <location>
        <begin position="961"/>
        <end position="1004"/>
    </location>
</feature>
<evidence type="ECO:0000313" key="7">
    <source>
        <dbReference type="Proteomes" id="UP001150062"/>
    </source>
</evidence>
<evidence type="ECO:0000256" key="2">
    <source>
        <dbReference type="ARBA" id="ARBA00022927"/>
    </source>
</evidence>
<dbReference type="PROSITE" id="PS00973">
    <property type="entry name" value="USP_2"/>
    <property type="match status" value="1"/>
</dbReference>
<keyword evidence="2" id="KW-0653">Protein transport</keyword>
<feature type="compositionally biased region" description="Acidic residues" evidence="4">
    <location>
        <begin position="983"/>
        <end position="1002"/>
    </location>
</feature>
<dbReference type="SUPFAM" id="SSF54001">
    <property type="entry name" value="Cysteine proteinases"/>
    <property type="match status" value="1"/>
</dbReference>
<dbReference type="InterPro" id="IPR011990">
    <property type="entry name" value="TPR-like_helical_dom_sf"/>
</dbReference>
<dbReference type="PROSITE" id="PS50236">
    <property type="entry name" value="CHCR"/>
    <property type="match status" value="1"/>
</dbReference>
<feature type="domain" description="USP" evidence="5">
    <location>
        <begin position="56"/>
        <end position="430"/>
    </location>
</feature>
<dbReference type="Gene3D" id="1.25.40.10">
    <property type="entry name" value="Tetratricopeptide repeat domain"/>
    <property type="match status" value="1"/>
</dbReference>
<dbReference type="InterPro" id="IPR028889">
    <property type="entry name" value="USP"/>
</dbReference>
<dbReference type="Pfam" id="PF23411">
    <property type="entry name" value="Beta-prop_Vps41"/>
    <property type="match status" value="1"/>
</dbReference>
<proteinExistence type="predicted"/>
<feature type="compositionally biased region" description="Basic residues" evidence="4">
    <location>
        <begin position="689"/>
        <end position="706"/>
    </location>
</feature>
<reference evidence="6" key="1">
    <citation type="submission" date="2022-08" db="EMBL/GenBank/DDBJ databases">
        <title>Novel sulfate-reducing endosymbionts in the free-living metamonad Anaeramoeba.</title>
        <authorList>
            <person name="Jerlstrom-Hultqvist J."/>
            <person name="Cepicka I."/>
            <person name="Gallot-Lavallee L."/>
            <person name="Salas-Leiva D."/>
            <person name="Curtis B.A."/>
            <person name="Zahonova K."/>
            <person name="Pipaliya S."/>
            <person name="Dacks J."/>
            <person name="Roger A.J."/>
        </authorList>
    </citation>
    <scope>NUCLEOTIDE SEQUENCE</scope>
    <source>
        <strain evidence="6">Schooner1</strain>
    </source>
</reference>
<evidence type="ECO:0000313" key="6">
    <source>
        <dbReference type="EMBL" id="KAJ6235433.1"/>
    </source>
</evidence>
<dbReference type="InterPro" id="IPR013083">
    <property type="entry name" value="Znf_RING/FYVE/PHD"/>
</dbReference>
<dbReference type="Gene3D" id="2.130.10.10">
    <property type="entry name" value="YVTN repeat-like/Quinoprotein amine dehydrogenase"/>
    <property type="match status" value="1"/>
</dbReference>
<dbReference type="InterPro" id="IPR057780">
    <property type="entry name" value="Beta-prop_Vps41"/>
</dbReference>
<dbReference type="PROSITE" id="PS00972">
    <property type="entry name" value="USP_1"/>
    <property type="match status" value="1"/>
</dbReference>
<evidence type="ECO:0000259" key="5">
    <source>
        <dbReference type="PROSITE" id="PS50235"/>
    </source>
</evidence>